<evidence type="ECO:0000313" key="3">
    <source>
        <dbReference type="EMBL" id="CAB3965754.1"/>
    </source>
</evidence>
<dbReference type="InterPro" id="IPR049449">
    <property type="entry name" value="TesB_ACOT8-like_N"/>
</dbReference>
<feature type="domain" description="Acyl-CoA thioesterase-like N-terminal HotDog" evidence="1">
    <location>
        <begin position="15"/>
        <end position="94"/>
    </location>
</feature>
<sequence length="266" mass="28265">MSGACVAIPVDISSRFNVLGYPNGGYLTRLAAETLTGRSAHPDLLSINASFLGHPVSGPATAHIVELGSTKSLSRATLSLMQDGDLKAFYVATFTDFSRTTGASASHCAGPPWPATPYHACLSIDTLAIPDPMRSFVSQFNLRLAPGALQNSAPESTATIEGWISLEDEASPTLASLALFADAFPPPIYNIIDRAEWGSVPTIEYAVHVKANPGPGPIHARFLTKEIHNGLLIIDGELRNTDGRLVAESRQLAKFRGTLGTRSRAN</sequence>
<dbReference type="Pfam" id="PF20789">
    <property type="entry name" value="4HBT_3C"/>
    <property type="match status" value="1"/>
</dbReference>
<gene>
    <name evidence="3" type="ORF">BLA3211_03580</name>
</gene>
<dbReference type="SUPFAM" id="SSF54637">
    <property type="entry name" value="Thioesterase/thiol ester dehydrase-isomerase"/>
    <property type="match status" value="1"/>
</dbReference>
<dbReference type="PANTHER" id="PTHR38110">
    <property type="entry name" value="CHROMOSOME 23, WHOLE GENOME SHOTGUN SEQUENCE"/>
    <property type="match status" value="1"/>
</dbReference>
<protein>
    <recommendedName>
        <fullName evidence="5">Thioesterase family protein</fullName>
    </recommendedName>
</protein>
<evidence type="ECO:0000259" key="1">
    <source>
        <dbReference type="Pfam" id="PF13622"/>
    </source>
</evidence>
<dbReference type="InterPro" id="IPR029069">
    <property type="entry name" value="HotDog_dom_sf"/>
</dbReference>
<dbReference type="Gene3D" id="2.40.160.210">
    <property type="entry name" value="Acyl-CoA thioesterase, double hotdog domain"/>
    <property type="match status" value="1"/>
</dbReference>
<dbReference type="Pfam" id="PF13622">
    <property type="entry name" value="4HBT_3"/>
    <property type="match status" value="1"/>
</dbReference>
<evidence type="ECO:0000313" key="4">
    <source>
        <dbReference type="Proteomes" id="UP000494301"/>
    </source>
</evidence>
<evidence type="ECO:0008006" key="5">
    <source>
        <dbReference type="Google" id="ProtNLM"/>
    </source>
</evidence>
<accession>A0A6J5J2I4</accession>
<dbReference type="InterPro" id="IPR049450">
    <property type="entry name" value="ACOT8-like_C"/>
</dbReference>
<name>A0A6J5J2I4_9BURK</name>
<dbReference type="PANTHER" id="PTHR38110:SF1">
    <property type="entry name" value="THIOESTERASE DOMAIN-CONTAINING PROTEIN"/>
    <property type="match status" value="1"/>
</dbReference>
<feature type="domain" description="Acyl-CoA thioesterase-like C-terminal" evidence="2">
    <location>
        <begin position="134"/>
        <end position="253"/>
    </location>
</feature>
<organism evidence="3 4">
    <name type="scientific">Burkholderia aenigmatica</name>
    <dbReference type="NCBI Taxonomy" id="2015348"/>
    <lineage>
        <taxon>Bacteria</taxon>
        <taxon>Pseudomonadati</taxon>
        <taxon>Pseudomonadota</taxon>
        <taxon>Betaproteobacteria</taxon>
        <taxon>Burkholderiales</taxon>
        <taxon>Burkholderiaceae</taxon>
        <taxon>Burkholderia</taxon>
        <taxon>Burkholderia cepacia complex</taxon>
    </lineage>
</organism>
<dbReference type="AlphaFoldDB" id="A0A6J5J2I4"/>
<dbReference type="EMBL" id="CABWIL020000012">
    <property type="protein sequence ID" value="CAB3965754.1"/>
    <property type="molecule type" value="Genomic_DNA"/>
</dbReference>
<dbReference type="Proteomes" id="UP000494301">
    <property type="component" value="Unassembled WGS sequence"/>
</dbReference>
<evidence type="ECO:0000259" key="2">
    <source>
        <dbReference type="Pfam" id="PF20789"/>
    </source>
</evidence>
<reference evidence="3 4" key="1">
    <citation type="submission" date="2020-04" db="EMBL/GenBank/DDBJ databases">
        <authorList>
            <person name="Depoorter E."/>
        </authorList>
    </citation>
    <scope>NUCLEOTIDE SEQUENCE [LARGE SCALE GENOMIC DNA]</scope>
    <source>
        <strain evidence="3 4">BCC0217</strain>
    </source>
</reference>
<dbReference type="InterPro" id="IPR052389">
    <property type="entry name" value="Sec_Metab_Biosynth-Assoc"/>
</dbReference>
<proteinExistence type="predicted"/>
<dbReference type="InterPro" id="IPR042171">
    <property type="entry name" value="Acyl-CoA_hotdog"/>
</dbReference>